<sequence length="429" mass="45286">MLEKFFKLKENGTTPRTEIIAGITTFLTMAYILAVNPNILSAAGMDANALFTTTAIAAIVGTLVMALWAKLPFALAPGMGLNAFFAFSVVLGMGHTWQFALTAVLIEGVIFILLTIFNVREAIANAIPKSVRTAISAGIGLFIAFIGLQNAGIIVKHDATLVSLGDITSGTALLGLIGLIITSVLIVKKVKGDLLIGIILTALIGIPLGITQIKGFVSVPPSIEPIFFKFEFSQIFTFDMLIIVFTFLFVDIFDTLGTLVGVSTKAGMLDKDGKIPNAKKAFMADAIGTTAGAMLGTSTVTTYVESAAGVSEGGRTGMTALITALCFAVALFFSPVFLAIPGAATAPALILVGLYMLSPIKELDFSDFSETIPAFICIIAMPLAYSIAEGITLGVLSYVLINMIAGNFKKLSIGMYILAILFILKYIFI</sequence>
<keyword evidence="5 8" id="KW-0812">Transmembrane</keyword>
<feature type="transmembrane region" description="Helical" evidence="8">
    <location>
        <begin position="99"/>
        <end position="119"/>
    </location>
</feature>
<feature type="transmembrane region" description="Helical" evidence="8">
    <location>
        <begin position="131"/>
        <end position="155"/>
    </location>
</feature>
<dbReference type="InterPro" id="IPR045018">
    <property type="entry name" value="Azg-like"/>
</dbReference>
<feature type="transmembrane region" description="Helical" evidence="8">
    <location>
        <begin position="194"/>
        <end position="215"/>
    </location>
</feature>
<evidence type="ECO:0000313" key="9">
    <source>
        <dbReference type="EMBL" id="MPL92588.1"/>
    </source>
</evidence>
<evidence type="ECO:0000256" key="1">
    <source>
        <dbReference type="ARBA" id="ARBA00004651"/>
    </source>
</evidence>
<dbReference type="GO" id="GO:0005886">
    <property type="term" value="C:plasma membrane"/>
    <property type="evidence" value="ECO:0007669"/>
    <property type="project" value="UniProtKB-SubCell"/>
</dbReference>
<feature type="transmembrane region" description="Helical" evidence="8">
    <location>
        <begin position="411"/>
        <end position="428"/>
    </location>
</feature>
<evidence type="ECO:0000256" key="5">
    <source>
        <dbReference type="ARBA" id="ARBA00022692"/>
    </source>
</evidence>
<feature type="transmembrane region" description="Helical" evidence="8">
    <location>
        <begin position="372"/>
        <end position="399"/>
    </location>
</feature>
<name>A0A644VML8_9ZZZZ</name>
<gene>
    <name evidence="9" type="primary">adeP_1</name>
    <name evidence="9" type="ORF">SDC9_38697</name>
</gene>
<evidence type="ECO:0000256" key="8">
    <source>
        <dbReference type="SAM" id="Phobius"/>
    </source>
</evidence>
<accession>A0A644VML8</accession>
<dbReference type="EMBL" id="VSSQ01000363">
    <property type="protein sequence ID" value="MPL92588.1"/>
    <property type="molecule type" value="Genomic_DNA"/>
</dbReference>
<keyword evidence="7 8" id="KW-0472">Membrane</keyword>
<comment type="similarity">
    <text evidence="2">Belongs to the nucleobase:cation symporter-2 (NCS2) (TC 2.A.40) family. Azg-like subfamily.</text>
</comment>
<protein>
    <submittedName>
        <fullName evidence="9">Adenine permease AdeP</fullName>
    </submittedName>
</protein>
<proteinExistence type="inferred from homology"/>
<evidence type="ECO:0000256" key="2">
    <source>
        <dbReference type="ARBA" id="ARBA00005697"/>
    </source>
</evidence>
<evidence type="ECO:0000256" key="3">
    <source>
        <dbReference type="ARBA" id="ARBA00022448"/>
    </source>
</evidence>
<evidence type="ECO:0000256" key="6">
    <source>
        <dbReference type="ARBA" id="ARBA00022989"/>
    </source>
</evidence>
<comment type="subcellular location">
    <subcellularLocation>
        <location evidence="1">Cell membrane</location>
        <topology evidence="1">Multi-pass membrane protein</topology>
    </subcellularLocation>
</comment>
<feature type="transmembrane region" description="Helical" evidence="8">
    <location>
        <begin position="235"/>
        <end position="262"/>
    </location>
</feature>
<comment type="caution">
    <text evidence="9">The sequence shown here is derived from an EMBL/GenBank/DDBJ whole genome shotgun (WGS) entry which is preliminary data.</text>
</comment>
<keyword evidence="6 8" id="KW-1133">Transmembrane helix</keyword>
<feature type="transmembrane region" description="Helical" evidence="8">
    <location>
        <begin position="316"/>
        <end position="333"/>
    </location>
</feature>
<dbReference type="PANTHER" id="PTHR43337:SF1">
    <property type="entry name" value="XANTHINE_URACIL PERMEASE C887.17-RELATED"/>
    <property type="match status" value="1"/>
</dbReference>
<dbReference type="GO" id="GO:0005345">
    <property type="term" value="F:purine nucleobase transmembrane transporter activity"/>
    <property type="evidence" value="ECO:0007669"/>
    <property type="project" value="TreeGrafter"/>
</dbReference>
<evidence type="ECO:0000256" key="4">
    <source>
        <dbReference type="ARBA" id="ARBA00022475"/>
    </source>
</evidence>
<organism evidence="9">
    <name type="scientific">bioreactor metagenome</name>
    <dbReference type="NCBI Taxonomy" id="1076179"/>
    <lineage>
        <taxon>unclassified sequences</taxon>
        <taxon>metagenomes</taxon>
        <taxon>ecological metagenomes</taxon>
    </lineage>
</organism>
<dbReference type="InterPro" id="IPR026033">
    <property type="entry name" value="Azg-like_bact_archaea"/>
</dbReference>
<dbReference type="PANTHER" id="PTHR43337">
    <property type="entry name" value="XANTHINE/URACIL PERMEASE C887.17-RELATED"/>
    <property type="match status" value="1"/>
</dbReference>
<dbReference type="InterPro" id="IPR006043">
    <property type="entry name" value="NCS2"/>
</dbReference>
<feature type="transmembrane region" description="Helical" evidence="8">
    <location>
        <begin position="20"/>
        <end position="43"/>
    </location>
</feature>
<feature type="transmembrane region" description="Helical" evidence="8">
    <location>
        <begin position="282"/>
        <end position="304"/>
    </location>
</feature>
<evidence type="ECO:0000256" key="7">
    <source>
        <dbReference type="ARBA" id="ARBA00023136"/>
    </source>
</evidence>
<feature type="transmembrane region" description="Helical" evidence="8">
    <location>
        <begin position="49"/>
        <end position="68"/>
    </location>
</feature>
<feature type="transmembrane region" description="Helical" evidence="8">
    <location>
        <begin position="75"/>
        <end position="93"/>
    </location>
</feature>
<feature type="transmembrane region" description="Helical" evidence="8">
    <location>
        <begin position="167"/>
        <end position="187"/>
    </location>
</feature>
<keyword evidence="4" id="KW-1003">Cell membrane</keyword>
<dbReference type="Pfam" id="PF00860">
    <property type="entry name" value="Xan_ur_permease"/>
    <property type="match status" value="1"/>
</dbReference>
<dbReference type="PIRSF" id="PIRSF005353">
    <property type="entry name" value="PbuG"/>
    <property type="match status" value="1"/>
</dbReference>
<keyword evidence="3" id="KW-0813">Transport</keyword>
<dbReference type="AlphaFoldDB" id="A0A644VML8"/>
<reference evidence="9" key="1">
    <citation type="submission" date="2019-08" db="EMBL/GenBank/DDBJ databases">
        <authorList>
            <person name="Kucharzyk K."/>
            <person name="Murdoch R.W."/>
            <person name="Higgins S."/>
            <person name="Loffler F."/>
        </authorList>
    </citation>
    <scope>NUCLEOTIDE SEQUENCE</scope>
</reference>